<feature type="compositionally biased region" description="Basic and acidic residues" evidence="1">
    <location>
        <begin position="493"/>
        <end position="509"/>
    </location>
</feature>
<dbReference type="AlphaFoldDB" id="A0AAI9XQ77"/>
<dbReference type="EMBL" id="MPDP01000275">
    <property type="protein sequence ID" value="KAK1458815.1"/>
    <property type="molecule type" value="Genomic_DNA"/>
</dbReference>
<name>A0AAI9XQ77_9PEZI</name>
<evidence type="ECO:0000313" key="3">
    <source>
        <dbReference type="Proteomes" id="UP001239213"/>
    </source>
</evidence>
<sequence length="757" mass="83975">MLRENKAYLLQRPQSLVSARRRKTSYHPLPWPCRSTVEWPGLHVCSKIELCWEIGVSSSGYLTGLEENCKWLVKGPGCSLTRLARLNPVQRTKNDLRRGVSWKERRCYSIAGRSKEEEEIWDKVKGTSRGTRLMGWMEKGRIQSEVGMEYGCCRRAGTNCRKAGADLLLGRNQPTGGVQSLLPLDFEVPPPILPFLLPSLQTAKGNRTEWTNPGLIFMKHWLGSPWGRTLQLLAGENRANLDLTSGPATILFSLRFARGSLRTSVGQLAAAAEAEQTVVLRLHSTLLHRKRQGPSQAVSLFSMRLGERQSTTVRHAQLDFLGVLGSNFEDEANATFEDNNAASLRTISNQQAIGPDRILHAPGFATPREHLDQAGGSGLSPPPNFGAFGGGSDKQDQARFKLTVVCARPTGTPRSTWVHPNGSDIWNPHIAPINTPVRYHSIHRVVHLIRCTIPTPPTGWASPPVVLSLTFALQPATIPLLLLIKTESALRNPSRDGRPEKQKSLDKTYRGTKGKFPRQQKTKKPKPGKTAHLPTPPTVPCDPSCHMAVSRHWFFPSPPVGLEGQPDQAPCVGDDASELIRGRILMARQIGSKQQSNPKRRLKIIANPETPTRTVSIGCPGLFICICALYSRLTVADHPLRCWRTTFYRSSDVNEALILHASTLSLCSGPPAPRTRHFCETAKFVVSRDLRLPNVSPILPIPSVRLAFGELIWPRHVRKSELNYYIVPENHFSKSGFGNGIPFSPKGKVWRLLSRPS</sequence>
<protein>
    <submittedName>
        <fullName evidence="2">Uncharacterized protein</fullName>
    </submittedName>
</protein>
<comment type="caution">
    <text evidence="2">The sequence shown here is derived from an EMBL/GenBank/DDBJ whole genome shotgun (WGS) entry which is preliminary data.</text>
</comment>
<evidence type="ECO:0000313" key="2">
    <source>
        <dbReference type="EMBL" id="KAK1458815.1"/>
    </source>
</evidence>
<proteinExistence type="predicted"/>
<evidence type="ECO:0000256" key="1">
    <source>
        <dbReference type="SAM" id="MobiDB-lite"/>
    </source>
</evidence>
<feature type="compositionally biased region" description="Basic residues" evidence="1">
    <location>
        <begin position="510"/>
        <end position="529"/>
    </location>
</feature>
<dbReference type="Proteomes" id="UP001239213">
    <property type="component" value="Unassembled WGS sequence"/>
</dbReference>
<reference evidence="2" key="1">
    <citation type="submission" date="2016-11" db="EMBL/GenBank/DDBJ databases">
        <title>The genome sequence of Colletotrichum cuscutae.</title>
        <authorList>
            <person name="Baroncelli R."/>
        </authorList>
    </citation>
    <scope>NUCLEOTIDE SEQUENCE</scope>
    <source>
        <strain evidence="2">IMI 304802</strain>
    </source>
</reference>
<accession>A0AAI9XQ77</accession>
<gene>
    <name evidence="2" type="ORF">CCUS01_09069</name>
</gene>
<organism evidence="2 3">
    <name type="scientific">Colletotrichum cuscutae</name>
    <dbReference type="NCBI Taxonomy" id="1209917"/>
    <lineage>
        <taxon>Eukaryota</taxon>
        <taxon>Fungi</taxon>
        <taxon>Dikarya</taxon>
        <taxon>Ascomycota</taxon>
        <taxon>Pezizomycotina</taxon>
        <taxon>Sordariomycetes</taxon>
        <taxon>Hypocreomycetidae</taxon>
        <taxon>Glomerellales</taxon>
        <taxon>Glomerellaceae</taxon>
        <taxon>Colletotrichum</taxon>
        <taxon>Colletotrichum acutatum species complex</taxon>
    </lineage>
</organism>
<keyword evidence="3" id="KW-1185">Reference proteome</keyword>
<feature type="region of interest" description="Disordered" evidence="1">
    <location>
        <begin position="491"/>
        <end position="536"/>
    </location>
</feature>
<feature type="region of interest" description="Disordered" evidence="1">
    <location>
        <begin position="368"/>
        <end position="392"/>
    </location>
</feature>